<feature type="region of interest" description="Disordered" evidence="1">
    <location>
        <begin position="162"/>
        <end position="182"/>
    </location>
</feature>
<dbReference type="OrthoDB" id="10447782at2759"/>
<protein>
    <submittedName>
        <fullName evidence="2">Uncharacterized protein</fullName>
    </submittedName>
</protein>
<keyword evidence="3" id="KW-1185">Reference proteome</keyword>
<dbReference type="EMBL" id="NBIV01000003">
    <property type="protein sequence ID" value="PXF49669.1"/>
    <property type="molecule type" value="Genomic_DNA"/>
</dbReference>
<gene>
    <name evidence="2" type="ORF">BWQ96_00547</name>
</gene>
<sequence length="182" mass="20314">MDHPTFLKLLEGLAASCADSPLLAKVTALGARMLRKLTHAFERAWYPDVEKELIVDYGLTEPSPHDKMYVDPLKDWEVSNVNYYRDSFGRRVYLQLEGASAMLSAADFRDMYDAASVGDDDVDDDFADMDTASDANKSHFVYMEHGASFEHELPNGFFPPPALYDAGVHPPPPPLQSDRDAP</sequence>
<dbReference type="Proteomes" id="UP000247409">
    <property type="component" value="Unassembled WGS sequence"/>
</dbReference>
<evidence type="ECO:0000313" key="3">
    <source>
        <dbReference type="Proteomes" id="UP000247409"/>
    </source>
</evidence>
<organism evidence="2 3">
    <name type="scientific">Gracilariopsis chorda</name>
    <dbReference type="NCBI Taxonomy" id="448386"/>
    <lineage>
        <taxon>Eukaryota</taxon>
        <taxon>Rhodophyta</taxon>
        <taxon>Florideophyceae</taxon>
        <taxon>Rhodymeniophycidae</taxon>
        <taxon>Gracilariales</taxon>
        <taxon>Gracilariaceae</taxon>
        <taxon>Gracilariopsis</taxon>
    </lineage>
</organism>
<accession>A0A2V3J5J5</accession>
<proteinExistence type="predicted"/>
<reference evidence="2 3" key="1">
    <citation type="journal article" date="2018" name="Mol. Biol. Evol.">
        <title>Analysis of the draft genome of the red seaweed Gracilariopsis chorda provides insights into genome size evolution in Rhodophyta.</title>
        <authorList>
            <person name="Lee J."/>
            <person name="Yang E.C."/>
            <person name="Graf L."/>
            <person name="Yang J.H."/>
            <person name="Qiu H."/>
            <person name="Zel Zion U."/>
            <person name="Chan C.X."/>
            <person name="Stephens T.G."/>
            <person name="Weber A.P.M."/>
            <person name="Boo G.H."/>
            <person name="Boo S.M."/>
            <person name="Kim K.M."/>
            <person name="Shin Y."/>
            <person name="Jung M."/>
            <person name="Lee S.J."/>
            <person name="Yim H.S."/>
            <person name="Lee J.H."/>
            <person name="Bhattacharya D."/>
            <person name="Yoon H.S."/>
        </authorList>
    </citation>
    <scope>NUCLEOTIDE SEQUENCE [LARGE SCALE GENOMIC DNA]</scope>
    <source>
        <strain evidence="2 3">SKKU-2015</strain>
        <tissue evidence="2">Whole body</tissue>
    </source>
</reference>
<evidence type="ECO:0000313" key="2">
    <source>
        <dbReference type="EMBL" id="PXF49669.1"/>
    </source>
</evidence>
<dbReference type="AlphaFoldDB" id="A0A2V3J5J5"/>
<name>A0A2V3J5J5_9FLOR</name>
<comment type="caution">
    <text evidence="2">The sequence shown here is derived from an EMBL/GenBank/DDBJ whole genome shotgun (WGS) entry which is preliminary data.</text>
</comment>
<evidence type="ECO:0000256" key="1">
    <source>
        <dbReference type="SAM" id="MobiDB-lite"/>
    </source>
</evidence>